<dbReference type="STRING" id="78346.BRUM_1865"/>
<reference evidence="1 2" key="1">
    <citation type="submission" date="2014-03" db="EMBL/GenBank/DDBJ databases">
        <title>Genomics of Bifidobacteria.</title>
        <authorList>
            <person name="Ventura M."/>
            <person name="Milani C."/>
            <person name="Lugli G.A."/>
        </authorList>
    </citation>
    <scope>NUCLEOTIDE SEQUENCE [LARGE SCALE GENOMIC DNA]</scope>
    <source>
        <strain evidence="1 2">LMG 21811</strain>
    </source>
</reference>
<gene>
    <name evidence="1" type="ORF">BRUM_1865</name>
</gene>
<sequence length="404" mass="45357">MINNNNRKVNDIYVNLDGFIRVDGALCLPDGWVMAGRIDNTALMNWVRVRISRAVPAQARKTYQVLLSDGEFRNDFGFVDSVDLIQREFESGEGYAQINWNVSNALRDKRMDDANYAFTAEFTVFNRMIGATLTGEYSQDLDNDLIPLLDYTQVELVNLIGRDKFAALRSAAVNDPVPACMVKSIRQSVKSDKQLADALDSLDSAQVTFSVADDMFIDAPSEGGSQWDNLFTDAHVQQDVDENAVESSELNIDDDYLRNAALREIPSAFNGLYDAVVDGVNDYESYQKIMNVLSGSMDSADDLHMMNVNLHMVLDEMLYNADYDFMLDEKLPSQVKFVSNLLAIVDGVRTDENCAICGDMRHVYVPNRSYKPANMPLFAQYIDVFRRILNGDEFDAAMGKGFAK</sequence>
<evidence type="ECO:0000313" key="2">
    <source>
        <dbReference type="Proteomes" id="UP000029078"/>
    </source>
</evidence>
<organism evidence="1 2">
    <name type="scientific">Bifidobacterium ruminantium</name>
    <dbReference type="NCBI Taxonomy" id="78346"/>
    <lineage>
        <taxon>Bacteria</taxon>
        <taxon>Bacillati</taxon>
        <taxon>Actinomycetota</taxon>
        <taxon>Actinomycetes</taxon>
        <taxon>Bifidobacteriales</taxon>
        <taxon>Bifidobacteriaceae</taxon>
        <taxon>Bifidobacterium</taxon>
    </lineage>
</organism>
<protein>
    <submittedName>
        <fullName evidence="1">Uncharacterized protein</fullName>
    </submittedName>
</protein>
<dbReference type="RefSeq" id="WP_026645732.1">
    <property type="nucleotide sequence ID" value="NZ_JGZL01000019.1"/>
</dbReference>
<dbReference type="AlphaFoldDB" id="A0A087CPI3"/>
<evidence type="ECO:0000313" key="1">
    <source>
        <dbReference type="EMBL" id="KFI85183.1"/>
    </source>
</evidence>
<proteinExistence type="predicted"/>
<accession>A0A087CPI3</accession>
<comment type="caution">
    <text evidence="1">The sequence shown here is derived from an EMBL/GenBank/DDBJ whole genome shotgun (WGS) entry which is preliminary data.</text>
</comment>
<keyword evidence="2" id="KW-1185">Reference proteome</keyword>
<name>A0A087CPI3_BIFRU</name>
<dbReference type="EMBL" id="JGZL01000019">
    <property type="protein sequence ID" value="KFI85183.1"/>
    <property type="molecule type" value="Genomic_DNA"/>
</dbReference>
<dbReference type="Proteomes" id="UP000029078">
    <property type="component" value="Unassembled WGS sequence"/>
</dbReference>